<accession>A0A1M6PQB4</accession>
<evidence type="ECO:0000313" key="11">
    <source>
        <dbReference type="EMBL" id="SHK10135.1"/>
    </source>
</evidence>
<keyword evidence="12" id="KW-1185">Reference proteome</keyword>
<feature type="transmembrane region" description="Helical" evidence="9">
    <location>
        <begin position="53"/>
        <end position="74"/>
    </location>
</feature>
<comment type="subcellular location">
    <subcellularLocation>
        <location evidence="1">Cell inner membrane</location>
        <topology evidence="1">Multi-pass membrane protein</topology>
    </subcellularLocation>
    <subcellularLocation>
        <location evidence="9">Cell membrane</location>
        <topology evidence="9">Multi-pass membrane protein</topology>
    </subcellularLocation>
</comment>
<feature type="transmembrane region" description="Helical" evidence="9">
    <location>
        <begin position="165"/>
        <end position="186"/>
    </location>
</feature>
<evidence type="ECO:0000256" key="6">
    <source>
        <dbReference type="ARBA" id="ARBA00022692"/>
    </source>
</evidence>
<dbReference type="GO" id="GO:0140359">
    <property type="term" value="F:ABC-type transporter activity"/>
    <property type="evidence" value="ECO:0007669"/>
    <property type="project" value="InterPro"/>
</dbReference>
<keyword evidence="5" id="KW-0997">Cell inner membrane</keyword>
<evidence type="ECO:0000256" key="5">
    <source>
        <dbReference type="ARBA" id="ARBA00022519"/>
    </source>
</evidence>
<reference evidence="12" key="1">
    <citation type="submission" date="2016-11" db="EMBL/GenBank/DDBJ databases">
        <authorList>
            <person name="Varghese N."/>
            <person name="Submissions S."/>
        </authorList>
    </citation>
    <scope>NUCLEOTIDE SEQUENCE [LARGE SCALE GENOMIC DNA]</scope>
    <source>
        <strain evidence="12">UWOS</strain>
    </source>
</reference>
<dbReference type="PROSITE" id="PS51012">
    <property type="entry name" value="ABC_TM2"/>
    <property type="match status" value="1"/>
</dbReference>
<comment type="caution">
    <text evidence="9">Lacks conserved residue(s) required for the propagation of feature annotation.</text>
</comment>
<dbReference type="RefSeq" id="WP_073301665.1">
    <property type="nucleotide sequence ID" value="NZ_FRAW01000001.1"/>
</dbReference>
<dbReference type="GO" id="GO:0005886">
    <property type="term" value="C:plasma membrane"/>
    <property type="evidence" value="ECO:0007669"/>
    <property type="project" value="UniProtKB-SubCell"/>
</dbReference>
<keyword evidence="4 9" id="KW-1003">Cell membrane</keyword>
<evidence type="ECO:0000256" key="3">
    <source>
        <dbReference type="ARBA" id="ARBA00022448"/>
    </source>
</evidence>
<keyword evidence="7 9" id="KW-1133">Transmembrane helix</keyword>
<feature type="transmembrane region" description="Helical" evidence="9">
    <location>
        <begin position="134"/>
        <end position="153"/>
    </location>
</feature>
<feature type="transmembrane region" description="Helical" evidence="9">
    <location>
        <begin position="251"/>
        <end position="274"/>
    </location>
</feature>
<proteinExistence type="inferred from homology"/>
<evidence type="ECO:0000256" key="4">
    <source>
        <dbReference type="ARBA" id="ARBA00022475"/>
    </source>
</evidence>
<keyword evidence="8 9" id="KW-0472">Membrane</keyword>
<evidence type="ECO:0000256" key="1">
    <source>
        <dbReference type="ARBA" id="ARBA00004429"/>
    </source>
</evidence>
<gene>
    <name evidence="11" type="ORF">SAMN05720469_10171</name>
</gene>
<dbReference type="PANTHER" id="PTHR30413">
    <property type="entry name" value="INNER MEMBRANE TRANSPORT PERMEASE"/>
    <property type="match status" value="1"/>
</dbReference>
<feature type="domain" description="ABC transmembrane type-2" evidence="10">
    <location>
        <begin position="50"/>
        <end position="277"/>
    </location>
</feature>
<keyword evidence="6 9" id="KW-0812">Transmembrane</keyword>
<name>A0A1M6PQB4_9BACT</name>
<evidence type="ECO:0000256" key="9">
    <source>
        <dbReference type="RuleBase" id="RU361157"/>
    </source>
</evidence>
<dbReference type="PANTHER" id="PTHR30413:SF8">
    <property type="entry name" value="TRANSPORT PERMEASE PROTEIN"/>
    <property type="match status" value="1"/>
</dbReference>
<dbReference type="AlphaFoldDB" id="A0A1M6PQB4"/>
<evidence type="ECO:0000256" key="7">
    <source>
        <dbReference type="ARBA" id="ARBA00022989"/>
    </source>
</evidence>
<evidence type="ECO:0000256" key="8">
    <source>
        <dbReference type="ARBA" id="ARBA00023136"/>
    </source>
</evidence>
<dbReference type="GO" id="GO:0015920">
    <property type="term" value="P:lipopolysaccharide transport"/>
    <property type="evidence" value="ECO:0007669"/>
    <property type="project" value="TreeGrafter"/>
</dbReference>
<comment type="similarity">
    <text evidence="2 9">Belongs to the ABC-2 integral membrane protein family.</text>
</comment>
<evidence type="ECO:0000256" key="2">
    <source>
        <dbReference type="ARBA" id="ARBA00007783"/>
    </source>
</evidence>
<dbReference type="Pfam" id="PF01061">
    <property type="entry name" value="ABC2_membrane"/>
    <property type="match status" value="1"/>
</dbReference>
<keyword evidence="3 9" id="KW-0813">Transport</keyword>
<dbReference type="EMBL" id="FRAW01000001">
    <property type="protein sequence ID" value="SHK10135.1"/>
    <property type="molecule type" value="Genomic_DNA"/>
</dbReference>
<evidence type="ECO:0000259" key="10">
    <source>
        <dbReference type="PROSITE" id="PS51012"/>
    </source>
</evidence>
<dbReference type="InterPro" id="IPR047817">
    <property type="entry name" value="ABC2_TM_bact-type"/>
</dbReference>
<dbReference type="InterPro" id="IPR013525">
    <property type="entry name" value="ABC2_TM"/>
</dbReference>
<evidence type="ECO:0000313" key="12">
    <source>
        <dbReference type="Proteomes" id="UP000184275"/>
    </source>
</evidence>
<organism evidence="11 12">
    <name type="scientific">Fibrobacter intestinalis</name>
    <dbReference type="NCBI Taxonomy" id="28122"/>
    <lineage>
        <taxon>Bacteria</taxon>
        <taxon>Pseudomonadati</taxon>
        <taxon>Fibrobacterota</taxon>
        <taxon>Fibrobacteria</taxon>
        <taxon>Fibrobacterales</taxon>
        <taxon>Fibrobacteraceae</taxon>
        <taxon>Fibrobacter</taxon>
    </lineage>
</organism>
<sequence length="285" mass="32447">MTEGQNNWTTVIKPKTSLLSVDFHELWQYRDLYRMFVKRDIVTWYKQTILGPLWFFIQPIMTTIMFMVVFGGIAKISTDGLPQPLFYLAGICLWQYFAESLNQTSKTFIDNANVFGKVYFPRLVVPMATVTSNLVRLAIQMGLFFLVFAYYMIFTDAPVHPNLYLLLTPVLILILAGLALGFGVLFSSLTTKYRDLTFLLTFIVQLWMYATPVIYPLSTIENPKLKLLMQANPLTSIMETFKFGMLGVGEFSWAALGYSAGFAALLLALGVVVFNKIQRTFMDTV</sequence>
<protein>
    <recommendedName>
        <fullName evidence="9">Transport permease protein</fullName>
    </recommendedName>
</protein>
<feature type="transmembrane region" description="Helical" evidence="9">
    <location>
        <begin position="198"/>
        <end position="218"/>
    </location>
</feature>
<dbReference type="Proteomes" id="UP000184275">
    <property type="component" value="Unassembled WGS sequence"/>
</dbReference>